<keyword evidence="6" id="KW-0808">Transferase</keyword>
<feature type="transmembrane region" description="Helical" evidence="14">
    <location>
        <begin position="360"/>
        <end position="379"/>
    </location>
</feature>
<evidence type="ECO:0000256" key="11">
    <source>
        <dbReference type="ARBA" id="ARBA00022989"/>
    </source>
</evidence>
<keyword evidence="13 14" id="KW-0472">Membrane</keyword>
<dbReference type="Gene3D" id="6.10.340.10">
    <property type="match status" value="1"/>
</dbReference>
<feature type="transmembrane region" description="Helical" evidence="14">
    <location>
        <begin position="418"/>
        <end position="434"/>
    </location>
</feature>
<keyword evidence="9" id="KW-0418">Kinase</keyword>
<dbReference type="Proteomes" id="UP000605676">
    <property type="component" value="Unassembled WGS sequence"/>
</dbReference>
<dbReference type="InterPro" id="IPR036890">
    <property type="entry name" value="HATPase_C_sf"/>
</dbReference>
<evidence type="ECO:0000256" key="13">
    <source>
        <dbReference type="ARBA" id="ARBA00023136"/>
    </source>
</evidence>
<dbReference type="InterPro" id="IPR036097">
    <property type="entry name" value="HisK_dim/P_sf"/>
</dbReference>
<feature type="transmembrane region" description="Helical" evidence="14">
    <location>
        <begin position="921"/>
        <end position="943"/>
    </location>
</feature>
<keyword evidence="5" id="KW-0597">Phosphoprotein</keyword>
<feature type="transmembrane region" description="Helical" evidence="14">
    <location>
        <begin position="754"/>
        <end position="776"/>
    </location>
</feature>
<dbReference type="SUPFAM" id="SSF47384">
    <property type="entry name" value="Homodimeric domain of signal transducing histidine kinase"/>
    <property type="match status" value="1"/>
</dbReference>
<evidence type="ECO:0000256" key="5">
    <source>
        <dbReference type="ARBA" id="ARBA00022553"/>
    </source>
</evidence>
<gene>
    <name evidence="17" type="ORF">JIV24_20760</name>
</gene>
<proteinExistence type="predicted"/>
<evidence type="ECO:0000256" key="4">
    <source>
        <dbReference type="ARBA" id="ARBA00022475"/>
    </source>
</evidence>
<dbReference type="SUPFAM" id="SSF158472">
    <property type="entry name" value="HAMP domain-like"/>
    <property type="match status" value="1"/>
</dbReference>
<dbReference type="CDD" id="cd06225">
    <property type="entry name" value="HAMP"/>
    <property type="match status" value="1"/>
</dbReference>
<comment type="subcellular location">
    <subcellularLocation>
        <location evidence="2">Cell membrane</location>
        <topology evidence="2">Multi-pass membrane protein</topology>
    </subcellularLocation>
</comment>
<dbReference type="InterPro" id="IPR005467">
    <property type="entry name" value="His_kinase_dom"/>
</dbReference>
<evidence type="ECO:0000256" key="8">
    <source>
        <dbReference type="ARBA" id="ARBA00022741"/>
    </source>
</evidence>
<dbReference type="PANTHER" id="PTHR45528:SF1">
    <property type="entry name" value="SENSOR HISTIDINE KINASE CPXA"/>
    <property type="match status" value="1"/>
</dbReference>
<keyword evidence="10" id="KW-0067">ATP-binding</keyword>
<dbReference type="Pfam" id="PF00512">
    <property type="entry name" value="HisKA"/>
    <property type="match status" value="1"/>
</dbReference>
<dbReference type="Gene3D" id="1.10.287.130">
    <property type="match status" value="1"/>
</dbReference>
<evidence type="ECO:0000259" key="15">
    <source>
        <dbReference type="PROSITE" id="PS50109"/>
    </source>
</evidence>
<keyword evidence="12" id="KW-0902">Two-component regulatory system</keyword>
<dbReference type="EC" id="2.7.13.3" evidence="3"/>
<evidence type="ECO:0000256" key="9">
    <source>
        <dbReference type="ARBA" id="ARBA00022777"/>
    </source>
</evidence>
<dbReference type="InterPro" id="IPR003594">
    <property type="entry name" value="HATPase_dom"/>
</dbReference>
<dbReference type="SMART" id="SM00387">
    <property type="entry name" value="HATPase_c"/>
    <property type="match status" value="1"/>
</dbReference>
<comment type="caution">
    <text evidence="17">The sequence shown here is derived from an EMBL/GenBank/DDBJ whole genome shotgun (WGS) entry which is preliminary data.</text>
</comment>
<evidence type="ECO:0000256" key="12">
    <source>
        <dbReference type="ARBA" id="ARBA00023012"/>
    </source>
</evidence>
<feature type="transmembrane region" description="Helical" evidence="14">
    <location>
        <begin position="446"/>
        <end position="465"/>
    </location>
</feature>
<organism evidence="17 18">
    <name type="scientific">Carboxylicivirga marina</name>
    <dbReference type="NCBI Taxonomy" id="2800988"/>
    <lineage>
        <taxon>Bacteria</taxon>
        <taxon>Pseudomonadati</taxon>
        <taxon>Bacteroidota</taxon>
        <taxon>Bacteroidia</taxon>
        <taxon>Marinilabiliales</taxon>
        <taxon>Marinilabiliaceae</taxon>
        <taxon>Carboxylicivirga</taxon>
    </lineage>
</organism>
<feature type="domain" description="HAMP" evidence="16">
    <location>
        <begin position="945"/>
        <end position="997"/>
    </location>
</feature>
<comment type="catalytic activity">
    <reaction evidence="1">
        <text>ATP + protein L-histidine = ADP + protein N-phospho-L-histidine.</text>
        <dbReference type="EC" id="2.7.13.3"/>
    </reaction>
</comment>
<feature type="transmembrane region" description="Helical" evidence="14">
    <location>
        <begin position="391"/>
        <end position="412"/>
    </location>
</feature>
<dbReference type="PROSITE" id="PS50109">
    <property type="entry name" value="HIS_KIN"/>
    <property type="match status" value="1"/>
</dbReference>
<evidence type="ECO:0000313" key="18">
    <source>
        <dbReference type="Proteomes" id="UP000605676"/>
    </source>
</evidence>
<feature type="transmembrane region" description="Helical" evidence="14">
    <location>
        <begin position="274"/>
        <end position="296"/>
    </location>
</feature>
<dbReference type="RefSeq" id="WP_200467004.1">
    <property type="nucleotide sequence ID" value="NZ_JAENRR010000092.1"/>
</dbReference>
<evidence type="ECO:0000256" key="3">
    <source>
        <dbReference type="ARBA" id="ARBA00012438"/>
    </source>
</evidence>
<keyword evidence="18" id="KW-1185">Reference proteome</keyword>
<feature type="transmembrane region" description="Helical" evidence="14">
    <location>
        <begin position="234"/>
        <end position="254"/>
    </location>
</feature>
<dbReference type="Pfam" id="PF02518">
    <property type="entry name" value="HATPase_c"/>
    <property type="match status" value="1"/>
</dbReference>
<feature type="domain" description="Histidine kinase" evidence="15">
    <location>
        <begin position="1014"/>
        <end position="1226"/>
    </location>
</feature>
<evidence type="ECO:0000256" key="6">
    <source>
        <dbReference type="ARBA" id="ARBA00022679"/>
    </source>
</evidence>
<dbReference type="Pfam" id="PF00672">
    <property type="entry name" value="HAMP"/>
    <property type="match status" value="1"/>
</dbReference>
<evidence type="ECO:0000256" key="10">
    <source>
        <dbReference type="ARBA" id="ARBA00022840"/>
    </source>
</evidence>
<dbReference type="Gene3D" id="3.30.565.10">
    <property type="entry name" value="Histidine kinase-like ATPase, C-terminal domain"/>
    <property type="match status" value="1"/>
</dbReference>
<name>A0ABS1HQ86_9BACT</name>
<reference evidence="17 18" key="1">
    <citation type="submission" date="2021-01" db="EMBL/GenBank/DDBJ databases">
        <title>Carboxyliciviraga sp.nov., isolated from coastal sediments.</title>
        <authorList>
            <person name="Lu D."/>
            <person name="Zhang T."/>
        </authorList>
    </citation>
    <scope>NUCLEOTIDE SEQUENCE [LARGE SCALE GENOMIC DNA]</scope>
    <source>
        <strain evidence="17 18">N1Y132</strain>
    </source>
</reference>
<evidence type="ECO:0000313" key="17">
    <source>
        <dbReference type="EMBL" id="MBK3519785.1"/>
    </source>
</evidence>
<dbReference type="PRINTS" id="PR00344">
    <property type="entry name" value="BCTRLSENSOR"/>
</dbReference>
<evidence type="ECO:0000259" key="16">
    <source>
        <dbReference type="PROSITE" id="PS50885"/>
    </source>
</evidence>
<dbReference type="SMART" id="SM00304">
    <property type="entry name" value="HAMP"/>
    <property type="match status" value="1"/>
</dbReference>
<dbReference type="PANTHER" id="PTHR45528">
    <property type="entry name" value="SENSOR HISTIDINE KINASE CPXA"/>
    <property type="match status" value="1"/>
</dbReference>
<keyword evidence="8" id="KW-0547">Nucleotide-binding</keyword>
<dbReference type="SMART" id="SM00388">
    <property type="entry name" value="HisKA"/>
    <property type="match status" value="1"/>
</dbReference>
<evidence type="ECO:0000256" key="7">
    <source>
        <dbReference type="ARBA" id="ARBA00022692"/>
    </source>
</evidence>
<evidence type="ECO:0000256" key="14">
    <source>
        <dbReference type="SAM" id="Phobius"/>
    </source>
</evidence>
<protein>
    <recommendedName>
        <fullName evidence="3">histidine kinase</fullName>
        <ecNumber evidence="3">2.7.13.3</ecNumber>
    </recommendedName>
</protein>
<dbReference type="InterPro" id="IPR004358">
    <property type="entry name" value="Sig_transdc_His_kin-like_C"/>
</dbReference>
<feature type="transmembrane region" description="Helical" evidence="14">
    <location>
        <begin position="201"/>
        <end position="222"/>
    </location>
</feature>
<dbReference type="PROSITE" id="PS50885">
    <property type="entry name" value="HAMP"/>
    <property type="match status" value="1"/>
</dbReference>
<dbReference type="CDD" id="cd00082">
    <property type="entry name" value="HisKA"/>
    <property type="match status" value="1"/>
</dbReference>
<evidence type="ECO:0000256" key="1">
    <source>
        <dbReference type="ARBA" id="ARBA00000085"/>
    </source>
</evidence>
<sequence length="1228" mass="142263">MSRQQPKLLTTILIALSLFTIGKLVEYQFDHSYSHEADTYSIQQTIKNKQNTLIHDINKISDNSLWNKESIWINMDSLAHKDNHYYLYKDSSLIAWSTHTVPLDKVLQESKHVIQLSNGWFLYHRQKVGEYTLLGLSLIKEEYEYQNKFLSNRFDKVYTITHHPQISLDDTASEHVISDIYDNYLLTLVYNHHQVISPTSITAFVLYILCFIILTLLAIRVLQIKRNKSWSNHLLFGITTYFTLLCFLFENYAIPSELSYHDMFSPLTFAVSDILSSLGSLLILSVFFLTFAYCFYRYYKAPSYLNNKSISKQKTYLLTAVRLLVVMTLFLLINDLLRLLVTNSSQASIFFNIEDLNAAALYKLFILCILYSSIIFIFERLIVTLKEHLSLYEYLAISALVYLILLAISYLFNQPVQLLHFIIFAVISSILYKAQRNRNNGITYSSFIWVIFATSFYAVTLLYTYNIEKEKNNRSLLIDNLSFELTRESDPIAEMNLSEIEKKIKKDDKLISLLVDLENKEEDIIDYLEKTYFSGYWKRYDIEIVVCWKGAELYIESENITTNCYNYFNELITNQGQMLDSCTYFHFLNNENGQVSYFGKIPLLQLDDNLETTIFCDINSTPIFSGLGYPELLQNQEQQVNNAIYKNYSYAKYINNSLIKQFGSYSYPINYHLNKAQEGDKITIREDNMVHLVYQLNSNTTLVLSRPEIKRIYLLMSFSTFALLFLIITALIFYITRTHKNAAITFSIQEKIQIAFVSLMVIILLVLGISSVFYSVHQFKAKNNQMLSQRIKSVLQEMEQKIVNEPHLDESMHDYLQYLMQKFSNVFYSDINLYNTNGELLATSRPELYQQGLSGKMMNTEAYYKLAYDQKPEYIHEEYIGDLHFTSAYVPIYNIEQEVLAYLNLPYFVGNNELKTEVSSLIVAVINAYLLFVLIAIGVAVVISRRITRPLFIIQDRLAQIRIDKLNQKIGYKGNDEIGNLVKEYNRMVDEISDSAEKLAKSEREMAWREMAKQIAHEIKNPLTPMKLSVQYLTKAWDNQREDFDNFLKRVSTTLIEQIDQLSIIANEFSNFAKMPQAKRDKMDIIDKLINTSSLFDKSEKNIHFTYDIDDSRRIVFADPDQMVSVFNNIIKNAVQAIPNNREGLINISAKPVDTNIQIAISDNGRGISSEALDKIFMPNFTTKTSGMGLGLAIVKNIVINSGGDIWFETTANIGSTFYLQFPLADIK</sequence>
<dbReference type="SUPFAM" id="SSF55874">
    <property type="entry name" value="ATPase domain of HSP90 chaperone/DNA topoisomerase II/histidine kinase"/>
    <property type="match status" value="1"/>
</dbReference>
<dbReference type="EMBL" id="JAENRR010000092">
    <property type="protein sequence ID" value="MBK3519785.1"/>
    <property type="molecule type" value="Genomic_DNA"/>
</dbReference>
<dbReference type="InterPro" id="IPR003660">
    <property type="entry name" value="HAMP_dom"/>
</dbReference>
<feature type="transmembrane region" description="Helical" evidence="14">
    <location>
        <begin position="712"/>
        <end position="734"/>
    </location>
</feature>
<keyword evidence="7 14" id="KW-0812">Transmembrane</keyword>
<accession>A0ABS1HQ86</accession>
<keyword evidence="4" id="KW-1003">Cell membrane</keyword>
<dbReference type="InterPro" id="IPR003661">
    <property type="entry name" value="HisK_dim/P_dom"/>
</dbReference>
<dbReference type="InterPro" id="IPR050398">
    <property type="entry name" value="HssS/ArlS-like"/>
</dbReference>
<evidence type="ECO:0000256" key="2">
    <source>
        <dbReference type="ARBA" id="ARBA00004651"/>
    </source>
</evidence>
<feature type="transmembrane region" description="Helical" evidence="14">
    <location>
        <begin position="316"/>
        <end position="340"/>
    </location>
</feature>
<keyword evidence="11 14" id="KW-1133">Transmembrane helix</keyword>